<evidence type="ECO:0000313" key="8">
    <source>
        <dbReference type="EMBL" id="JAG92880.1"/>
    </source>
</evidence>
<sequence>MAVTHADLAIGRSRRALGSKFATCLMSCSTILGLLAFASGLLAEITRTDAVWITVGSDSDSRDVRMECTYTSSGGPALASACASFLSLAMAFGISQAYLWMALCNPPASDRYGPLTAWTLSDASYFKFLRWQAVSSFVFSWICFAVAMVLLVIGIVVEAGHAHPWSLMRNKCLVVRVGVFAASGVFGLFGTSLVVAFYVIALQTQRLQEEEANVRREVMEATMYYSSNSPSASVQELPAFSNDVEK</sequence>
<name>A0A0D6QT04_ARACU</name>
<keyword evidence="5 7" id="KW-0472">Membrane</keyword>
<evidence type="ECO:0000256" key="5">
    <source>
        <dbReference type="ARBA" id="ARBA00023136"/>
    </source>
</evidence>
<keyword evidence="4 7" id="KW-1133">Transmembrane helix</keyword>
<dbReference type="PANTHER" id="PTHR31769">
    <property type="entry name" value="OS07G0462200 PROTEIN-RELATED"/>
    <property type="match status" value="1"/>
</dbReference>
<accession>A0A0D6QT04</accession>
<dbReference type="GO" id="GO:0012505">
    <property type="term" value="C:endomembrane system"/>
    <property type="evidence" value="ECO:0007669"/>
    <property type="project" value="UniProtKB-SubCell"/>
</dbReference>
<evidence type="ECO:0000256" key="2">
    <source>
        <dbReference type="ARBA" id="ARBA00022692"/>
    </source>
</evidence>
<keyword evidence="2 7" id="KW-0812">Transmembrane</keyword>
<evidence type="ECO:0000256" key="7">
    <source>
        <dbReference type="SAM" id="Phobius"/>
    </source>
</evidence>
<evidence type="ECO:0000256" key="3">
    <source>
        <dbReference type="ARBA" id="ARBA00022729"/>
    </source>
</evidence>
<comment type="subcellular location">
    <subcellularLocation>
        <location evidence="1">Endomembrane system</location>
        <topology evidence="1">Multi-pass membrane protein</topology>
    </subcellularLocation>
</comment>
<dbReference type="EMBL" id="GCKF01067891">
    <property type="protein sequence ID" value="JAG92880.1"/>
    <property type="molecule type" value="Transcribed_RNA"/>
</dbReference>
<feature type="transmembrane region" description="Helical" evidence="7">
    <location>
        <begin position="21"/>
        <end position="42"/>
    </location>
</feature>
<comment type="similarity">
    <text evidence="6">Belongs to the DESIGUAL family.</text>
</comment>
<reference evidence="8" key="1">
    <citation type="submission" date="2015-03" db="EMBL/GenBank/DDBJ databases">
        <title>A transcriptome of Araucaria cunninghamii, an australian fine timber species.</title>
        <authorList>
            <person name="Jing Yi C.J.Y."/>
            <person name="Yin San L.Y.S."/>
            <person name="Abdul Karim S.S."/>
            <person name="Wan Azmi N.N."/>
            <person name="Hercus R.R."/>
            <person name="Croft L.L."/>
        </authorList>
    </citation>
    <scope>NUCLEOTIDE SEQUENCE</scope>
    <source>
        <strain evidence="8">MI0301</strain>
        <tissue evidence="8">Leaf</tissue>
    </source>
</reference>
<dbReference type="InterPro" id="IPR009606">
    <property type="entry name" value="DEAL/Modifying_wall_lignin1/2"/>
</dbReference>
<feature type="transmembrane region" description="Helical" evidence="7">
    <location>
        <begin position="177"/>
        <end position="200"/>
    </location>
</feature>
<dbReference type="AlphaFoldDB" id="A0A0D6QT04"/>
<evidence type="ECO:0000256" key="4">
    <source>
        <dbReference type="ARBA" id="ARBA00022989"/>
    </source>
</evidence>
<proteinExistence type="inferred from homology"/>
<organism evidence="8">
    <name type="scientific">Araucaria cunninghamii</name>
    <name type="common">Hoop pine</name>
    <name type="synonym">Moreton Bay pine</name>
    <dbReference type="NCBI Taxonomy" id="56994"/>
    <lineage>
        <taxon>Eukaryota</taxon>
        <taxon>Viridiplantae</taxon>
        <taxon>Streptophyta</taxon>
        <taxon>Embryophyta</taxon>
        <taxon>Tracheophyta</taxon>
        <taxon>Spermatophyta</taxon>
        <taxon>Pinopsida</taxon>
        <taxon>Pinidae</taxon>
        <taxon>Conifers II</taxon>
        <taxon>Araucariales</taxon>
        <taxon>Araucariaceae</taxon>
        <taxon>Araucaria</taxon>
    </lineage>
</organism>
<dbReference type="Pfam" id="PF06749">
    <property type="entry name" value="DUF1218"/>
    <property type="match status" value="1"/>
</dbReference>
<keyword evidence="3" id="KW-0732">Signal</keyword>
<dbReference type="InterPro" id="IPR052222">
    <property type="entry name" value="DESIGUAL"/>
</dbReference>
<protein>
    <submittedName>
        <fullName evidence="8">Uncharacterized protein</fullName>
    </submittedName>
</protein>
<evidence type="ECO:0000256" key="1">
    <source>
        <dbReference type="ARBA" id="ARBA00004127"/>
    </source>
</evidence>
<feature type="transmembrane region" description="Helical" evidence="7">
    <location>
        <begin position="77"/>
        <end position="101"/>
    </location>
</feature>
<evidence type="ECO:0000256" key="6">
    <source>
        <dbReference type="ARBA" id="ARBA00029467"/>
    </source>
</evidence>
<feature type="transmembrane region" description="Helical" evidence="7">
    <location>
        <begin position="137"/>
        <end position="157"/>
    </location>
</feature>